<dbReference type="WBParaSite" id="Hba_20076">
    <property type="protein sequence ID" value="Hba_20076"/>
    <property type="gene ID" value="Hba_20076"/>
</dbReference>
<evidence type="ECO:0000313" key="2">
    <source>
        <dbReference type="Proteomes" id="UP000095283"/>
    </source>
</evidence>
<feature type="compositionally biased region" description="Basic residues" evidence="1">
    <location>
        <begin position="440"/>
        <end position="449"/>
    </location>
</feature>
<sequence length="449" mass="50523">MLVSMANQSEKTDGYTKINEVETPKVLNPEVLNNENVKRDSVAKFALLNKKNLSQLGIQGNTPAVERFLYKLACEPPVVNEVQKFRKTYPNWEVSSAYFLQRLGMQYAGTKSIRCNGALDVVASDSKSLKRELSDDCEKISDNGQKPYSGEISECTSNSDWDFSDMDIGCGNEDDTEEAEKRQELFGVVGVMENQLRLKSPNTTNDEDRTILQGTLQNSKETRNKRLTKKRKQVSEPNFVTVPEIKPSVNIVGSKQAVVKRIKLEEGGEIMIDKKCKSHDKEESLKEYNDLSKCELNTSFFIPALSKKEPHDCHTKSADCQSEDNDDMLLVPVSRENIVSGENLTGCKQKTATCSASELFQFVEKEITKQTSVQKKVKLDRRLEQKGRLVGKCDISKQIINPKLQGNNRIGSVSSGLLTELHPSWAARRIQKEKQSARPQGKKKIFTDE</sequence>
<keyword evidence="2" id="KW-1185">Reference proteome</keyword>
<dbReference type="GO" id="GO:0005634">
    <property type="term" value="C:nucleus"/>
    <property type="evidence" value="ECO:0007669"/>
    <property type="project" value="TreeGrafter"/>
</dbReference>
<dbReference type="GO" id="GO:0030686">
    <property type="term" value="C:90S preribosome"/>
    <property type="evidence" value="ECO:0007669"/>
    <property type="project" value="TreeGrafter"/>
</dbReference>
<organism evidence="2 3">
    <name type="scientific">Heterorhabditis bacteriophora</name>
    <name type="common">Entomopathogenic nematode worm</name>
    <dbReference type="NCBI Taxonomy" id="37862"/>
    <lineage>
        <taxon>Eukaryota</taxon>
        <taxon>Metazoa</taxon>
        <taxon>Ecdysozoa</taxon>
        <taxon>Nematoda</taxon>
        <taxon>Chromadorea</taxon>
        <taxon>Rhabditida</taxon>
        <taxon>Rhabditina</taxon>
        <taxon>Rhabditomorpha</taxon>
        <taxon>Strongyloidea</taxon>
        <taxon>Heterorhabditidae</taxon>
        <taxon>Heterorhabditis</taxon>
    </lineage>
</organism>
<dbReference type="InterPro" id="IPR037393">
    <property type="entry name" value="Bud22/SRFB1"/>
</dbReference>
<dbReference type="Proteomes" id="UP000095283">
    <property type="component" value="Unplaced"/>
</dbReference>
<dbReference type="PANTHER" id="PTHR23325:SF1">
    <property type="entry name" value="SERUM RESPONSE FACTOR-BINDING PROTEIN 1"/>
    <property type="match status" value="1"/>
</dbReference>
<dbReference type="PANTHER" id="PTHR23325">
    <property type="entry name" value="SERUM RESPONSE FACTOR-BINDING"/>
    <property type="match status" value="1"/>
</dbReference>
<accession>A0A1I7XRG0</accession>
<proteinExistence type="predicted"/>
<evidence type="ECO:0000313" key="3">
    <source>
        <dbReference type="WBParaSite" id="Hba_20076"/>
    </source>
</evidence>
<evidence type="ECO:0000256" key="1">
    <source>
        <dbReference type="SAM" id="MobiDB-lite"/>
    </source>
</evidence>
<dbReference type="AlphaFoldDB" id="A0A1I7XRG0"/>
<name>A0A1I7XRG0_HETBA</name>
<protein>
    <submittedName>
        <fullName evidence="3">H15 domain-containing protein</fullName>
    </submittedName>
</protein>
<reference evidence="3" key="1">
    <citation type="submission" date="2016-11" db="UniProtKB">
        <authorList>
            <consortium name="WormBaseParasite"/>
        </authorList>
    </citation>
    <scope>IDENTIFICATION</scope>
</reference>
<dbReference type="GO" id="GO:0030490">
    <property type="term" value="P:maturation of SSU-rRNA"/>
    <property type="evidence" value="ECO:0007669"/>
    <property type="project" value="TreeGrafter"/>
</dbReference>
<feature type="region of interest" description="Disordered" evidence="1">
    <location>
        <begin position="429"/>
        <end position="449"/>
    </location>
</feature>